<proteinExistence type="predicted"/>
<sequence>MLLAAPAMAADVARRQAEAPAAEAAGPDDAYGFLDGTGVGSPGDRGLTSETTARFGKFDGRYTGINTKLEAGWTPVQRLQVSLAVWAAYHDIRNNTVPGYPNQNRFAFDGLAGQVRYQLKERGATPFDPGLTVGLELRWGRFSEGLGISAERFAATFKVAADAALVGDRLYGAVNLNIGPGTERPRGAAGYANDSGLELGGALAWRVGEGASTFVGGNVRYVAAYGGAFLNQWGGHAVLVGPTFFHKIGDVGPLKDTFVSLAWNAQVWGRAAGGATGSLDLVNFERHQVRVKLGGAF</sequence>
<dbReference type="KEGG" id="phr:C6569_00035"/>
<name>A0A2S0N627_9HYPH</name>
<dbReference type="AlphaFoldDB" id="A0A2S0N627"/>
<dbReference type="EMBL" id="CP027668">
    <property type="protein sequence ID" value="AVO43602.1"/>
    <property type="molecule type" value="Genomic_DNA"/>
</dbReference>
<gene>
    <name evidence="1" type="ORF">C6569_00035</name>
</gene>
<reference evidence="1 2" key="1">
    <citation type="submission" date="2018-03" db="EMBL/GenBank/DDBJ databases">
        <title>Genome sequencing of Phreatobacter sp.</title>
        <authorList>
            <person name="Kim S.-J."/>
            <person name="Heo J."/>
            <person name="Kwon S.-W."/>
        </authorList>
    </citation>
    <scope>NUCLEOTIDE SEQUENCE [LARGE SCALE GENOMIC DNA]</scope>
    <source>
        <strain evidence="1 2">S-12</strain>
    </source>
</reference>
<organism evidence="1 2">
    <name type="scientific">Phreatobacter cathodiphilus</name>
    <dbReference type="NCBI Taxonomy" id="1868589"/>
    <lineage>
        <taxon>Bacteria</taxon>
        <taxon>Pseudomonadati</taxon>
        <taxon>Pseudomonadota</taxon>
        <taxon>Alphaproteobacteria</taxon>
        <taxon>Hyphomicrobiales</taxon>
        <taxon>Phreatobacteraceae</taxon>
        <taxon>Phreatobacter</taxon>
    </lineage>
</organism>
<evidence type="ECO:0000313" key="2">
    <source>
        <dbReference type="Proteomes" id="UP000237889"/>
    </source>
</evidence>
<protein>
    <submittedName>
        <fullName evidence="1">Uncharacterized protein</fullName>
    </submittedName>
</protein>
<keyword evidence="2" id="KW-1185">Reference proteome</keyword>
<evidence type="ECO:0000313" key="1">
    <source>
        <dbReference type="EMBL" id="AVO43602.1"/>
    </source>
</evidence>
<dbReference type="Proteomes" id="UP000237889">
    <property type="component" value="Chromosome"/>
</dbReference>
<accession>A0A2S0N627</accession>